<dbReference type="STRING" id="112901.SAMN04488500_116102"/>
<dbReference type="OrthoDB" id="9791827at2"/>
<dbReference type="RefSeq" id="WP_084577150.1">
    <property type="nucleotide sequence ID" value="NZ_CP155572.1"/>
</dbReference>
<dbReference type="AlphaFoldDB" id="A0A1W2DKQ5"/>
<accession>A0A1W2DKQ5</accession>
<gene>
    <name evidence="1" type="ORF">SAMN04488500_116102</name>
</gene>
<name>A0A1W2DKQ5_9FIRM</name>
<dbReference type="EMBL" id="FWXI01000016">
    <property type="protein sequence ID" value="SMC98049.1"/>
    <property type="molecule type" value="Genomic_DNA"/>
</dbReference>
<reference evidence="1 2" key="1">
    <citation type="submission" date="2017-04" db="EMBL/GenBank/DDBJ databases">
        <authorList>
            <person name="Afonso C.L."/>
            <person name="Miller P.J."/>
            <person name="Scott M.A."/>
            <person name="Spackman E."/>
            <person name="Goraichik I."/>
            <person name="Dimitrov K.M."/>
            <person name="Suarez D.L."/>
            <person name="Swayne D.E."/>
        </authorList>
    </citation>
    <scope>NUCLEOTIDE SEQUENCE [LARGE SCALE GENOMIC DNA]</scope>
    <source>
        <strain evidence="1 2">DSM 5090</strain>
    </source>
</reference>
<dbReference type="InterPro" id="IPR029465">
    <property type="entry name" value="ATPgrasp_TupA"/>
</dbReference>
<dbReference type="Pfam" id="PF14305">
    <property type="entry name" value="ATPgrasp_TupA"/>
    <property type="match status" value="1"/>
</dbReference>
<protein>
    <submittedName>
        <fullName evidence="1">TupA-like ATPgrasp</fullName>
    </submittedName>
</protein>
<organism evidence="1 2">
    <name type="scientific">Sporomusa malonica</name>
    <dbReference type="NCBI Taxonomy" id="112901"/>
    <lineage>
        <taxon>Bacteria</taxon>
        <taxon>Bacillati</taxon>
        <taxon>Bacillota</taxon>
        <taxon>Negativicutes</taxon>
        <taxon>Selenomonadales</taxon>
        <taxon>Sporomusaceae</taxon>
        <taxon>Sporomusa</taxon>
    </lineage>
</organism>
<sequence>MIKQWLRKNPATFLLVNIYHYFKGKWHIGKYTDEQAITRYYLMKSGQIPDLNNPTKFSEKLQWLKLHDRDPLKVQCADKFLVREYVVKCGYEHLLNTLYGVYETTSQINIDELPDKFVLKATHGSGWNLIVKDKRTINWFLWRLIMRVWLKQNIYWSGREWVYKNPQPRIIAEKYLEDETGELRDYKFYCFNGEPRFMQLEVGRHSGTNTRNFYDMGWKLMPFGKEIPHNSQVDVPRPNAFDEMKLIAKALSKPFSYVRVDLYQVYGKVFFGELTFFPAGGAPDFIPACYDEIVGNYLSLGVKELDAT</sequence>
<keyword evidence="2" id="KW-1185">Reference proteome</keyword>
<evidence type="ECO:0000313" key="2">
    <source>
        <dbReference type="Proteomes" id="UP000192738"/>
    </source>
</evidence>
<dbReference type="Proteomes" id="UP000192738">
    <property type="component" value="Unassembled WGS sequence"/>
</dbReference>
<proteinExistence type="predicted"/>
<evidence type="ECO:0000313" key="1">
    <source>
        <dbReference type="EMBL" id="SMC98049.1"/>
    </source>
</evidence>